<dbReference type="OrthoDB" id="413572at2759"/>
<evidence type="ECO:0000259" key="3">
    <source>
        <dbReference type="SMART" id="SM01349"/>
    </source>
</evidence>
<dbReference type="FunCoup" id="A0A1Y1LFQ5">
    <property type="interactions" value="662"/>
</dbReference>
<dbReference type="GO" id="GO:0003341">
    <property type="term" value="P:cilium movement"/>
    <property type="evidence" value="ECO:0007669"/>
    <property type="project" value="TreeGrafter"/>
</dbReference>
<keyword evidence="1" id="KW-0677">Repeat</keyword>
<feature type="repeat" description="HEAT" evidence="2">
    <location>
        <begin position="728"/>
        <end position="766"/>
    </location>
</feature>
<dbReference type="InterPro" id="IPR034085">
    <property type="entry name" value="TOG"/>
</dbReference>
<dbReference type="InterPro" id="IPR021133">
    <property type="entry name" value="HEAT_type_2"/>
</dbReference>
<dbReference type="InterPro" id="IPR011989">
    <property type="entry name" value="ARM-like"/>
</dbReference>
<dbReference type="Pfam" id="PF25757">
    <property type="entry name" value="TPR_DNAAF5"/>
    <property type="match status" value="1"/>
</dbReference>
<dbReference type="AlphaFoldDB" id="A0A1Y1LFQ5"/>
<dbReference type="EMBL" id="VVIM01000009">
    <property type="protein sequence ID" value="KAB0793484.1"/>
    <property type="molecule type" value="Genomic_DNA"/>
</dbReference>
<sequence>MSTNSGDEKVVEARKLCYNLQSEDKRVRKLALIELRNYLLTNEFSDLEMQSVFNETHIYTLKAFRDKTEAVRSEAIKFMQFFVIDKLPKNDYYLTYLFPVFVERIGTVELVEESEEIRLELLQFVREIIVKYSNTVQLKPFLNDCVSILCETVKDKHPAVKDASCKCITQLADALPRDFHMQAESLVKPVLTAFTYQRFKIRLEAVKCMGDIVMHSPYKALEEAAGPMAERLFDQIPAVRQMVAQVASRWLLNYRDRYSYFHKLLPLILTGLNDEIPETREKASALWQTIGLQYERENESDLKDQMDYLTTLPKYYPENLIRPNLGCRALVQRCVCNIAPALARELSSWQGDVRVRCSQLLCAVAFHAEEYLTQHLQDLLPAMYTAARDEDQRVVVNVLQAGELIGLFVPVETWCKLILPAIEDGPHYGQLAVLSSLIKGTPCQYIKLHLEDICKLLAEDSICQSRKCKYQLQLVKCVRTILSKCNQEKKELGEYIFRIIVTVVALRDSQNQYLFDLSLLEDLQNAFGFLSVTSVWSEYSPNLLKKINVDPKSWTSITVERCIFESFLLESGEAFGENLQETGDILEKALDTDADPESRLKTFIALSTALECKDKIFKNATDLDAFLQKLLVQVLVPTLVWHAGLTAEAMRTMAVACVCSVLNPGVQVDLFPQAATIAPFLEKLTPLLLSLTEDSSSRSRQLAIEALTLIKLIASKRKCWDTDALLKVYPELLKRLDDPTDTVRITAVKAIAIIFKEPPSEFTKSNYNGHHEHLIDTLVTHFDDDDDDLQSHLADCLKVIAGVASKTTLLDKFNKHKKLTRNSAKLEDLFREFISIA</sequence>
<evidence type="ECO:0000313" key="5">
    <source>
        <dbReference type="EMBL" id="KAB0793484.1"/>
    </source>
</evidence>
<reference evidence="5 6" key="2">
    <citation type="journal article" date="2018" name="Elife">
        <title>Firefly genomes illuminate parallel origins of bioluminescence in beetles.</title>
        <authorList>
            <person name="Fallon T.R."/>
            <person name="Lower S.E."/>
            <person name="Chang C.H."/>
            <person name="Bessho-Uehara M."/>
            <person name="Martin G.J."/>
            <person name="Bewick A.J."/>
            <person name="Behringer M."/>
            <person name="Debat H.J."/>
            <person name="Wong I."/>
            <person name="Day J.C."/>
            <person name="Suvorov A."/>
            <person name="Silva C.J."/>
            <person name="Stanger-Hall K.F."/>
            <person name="Hall D.W."/>
            <person name="Schmitz R.J."/>
            <person name="Nelson D.R."/>
            <person name="Lewis S.M."/>
            <person name="Shigenobu S."/>
            <person name="Bybee S.M."/>
            <person name="Larracuente A.M."/>
            <person name="Oba Y."/>
            <person name="Weng J.K."/>
        </authorList>
    </citation>
    <scope>NUCLEOTIDE SEQUENCE [LARGE SCALE GENOMIC DNA]</scope>
    <source>
        <strain evidence="5">1611_PpyrPB1</strain>
        <tissue evidence="5">Whole body</tissue>
    </source>
</reference>
<dbReference type="PANTHER" id="PTHR16216">
    <property type="entry name" value="DYNEIN ASSEMBLY FACTOR 5, AXONEMAL"/>
    <property type="match status" value="1"/>
</dbReference>
<dbReference type="GO" id="GO:0005737">
    <property type="term" value="C:cytoplasm"/>
    <property type="evidence" value="ECO:0007669"/>
    <property type="project" value="TreeGrafter"/>
</dbReference>
<dbReference type="GO" id="GO:0036159">
    <property type="term" value="P:inner dynein arm assembly"/>
    <property type="evidence" value="ECO:0007669"/>
    <property type="project" value="TreeGrafter"/>
</dbReference>
<proteinExistence type="predicted"/>
<organism evidence="4">
    <name type="scientific">Photinus pyralis</name>
    <name type="common">Common eastern firefly</name>
    <name type="synonym">Lampyris pyralis</name>
    <dbReference type="NCBI Taxonomy" id="7054"/>
    <lineage>
        <taxon>Eukaryota</taxon>
        <taxon>Metazoa</taxon>
        <taxon>Ecdysozoa</taxon>
        <taxon>Arthropoda</taxon>
        <taxon>Hexapoda</taxon>
        <taxon>Insecta</taxon>
        <taxon>Pterygota</taxon>
        <taxon>Neoptera</taxon>
        <taxon>Endopterygota</taxon>
        <taxon>Coleoptera</taxon>
        <taxon>Polyphaga</taxon>
        <taxon>Elateriformia</taxon>
        <taxon>Elateroidea</taxon>
        <taxon>Lampyridae</taxon>
        <taxon>Lampyrinae</taxon>
        <taxon>Photinus</taxon>
    </lineage>
</organism>
<reference evidence="5" key="3">
    <citation type="submission" date="2019-08" db="EMBL/GenBank/DDBJ databases">
        <authorList>
            <consortium name="Photinus pyralis genome working group"/>
            <person name="Fallon T.R."/>
            <person name="Sander Lower S.E."/>
            <person name="Weng J.-K."/>
        </authorList>
    </citation>
    <scope>NUCLEOTIDE SEQUENCE</scope>
    <source>
        <strain evidence="5">1611_PpyrPB1</strain>
        <tissue evidence="5">Whole body</tissue>
    </source>
</reference>
<dbReference type="PANTHER" id="PTHR16216:SF2">
    <property type="entry name" value="DYNEIN AXONEMAL ASSEMBLY FACTOR 5"/>
    <property type="match status" value="1"/>
</dbReference>
<dbReference type="EMBL" id="GEZM01060241">
    <property type="protein sequence ID" value="JAV71170.1"/>
    <property type="molecule type" value="Transcribed_RNA"/>
</dbReference>
<dbReference type="PROSITE" id="PS50077">
    <property type="entry name" value="HEAT_REPEAT"/>
    <property type="match status" value="1"/>
</dbReference>
<dbReference type="GO" id="GO:0036158">
    <property type="term" value="P:outer dynein arm assembly"/>
    <property type="evidence" value="ECO:0007669"/>
    <property type="project" value="TreeGrafter"/>
</dbReference>
<dbReference type="InterPro" id="IPR016024">
    <property type="entry name" value="ARM-type_fold"/>
</dbReference>
<protein>
    <recommendedName>
        <fullName evidence="3">TOG domain-containing protein</fullName>
    </recommendedName>
</protein>
<dbReference type="InterPro" id="IPR057978">
    <property type="entry name" value="TPR_DAAF5"/>
</dbReference>
<feature type="domain" description="TOG" evidence="3">
    <location>
        <begin position="97"/>
        <end position="314"/>
    </location>
</feature>
<dbReference type="EMBL" id="GEZM01060234">
    <property type="protein sequence ID" value="JAV71179.1"/>
    <property type="molecule type" value="Transcribed_RNA"/>
</dbReference>
<dbReference type="Pfam" id="PF24573">
    <property type="entry name" value="HEAT_DAAF5"/>
    <property type="match status" value="1"/>
</dbReference>
<evidence type="ECO:0000313" key="6">
    <source>
        <dbReference type="Proteomes" id="UP000327044"/>
    </source>
</evidence>
<gene>
    <name evidence="5" type="ORF">PPYR_13104</name>
</gene>
<name>A0A1Y1LFQ5_PHOPY</name>
<reference evidence="4" key="1">
    <citation type="journal article" date="2016" name="Sci. Rep.">
        <title>Molecular characterization of firefly nuptial gifts: a multi-omics approach sheds light on postcopulatory sexual selection.</title>
        <authorList>
            <person name="Al-Wathiqui N."/>
            <person name="Fallon T.R."/>
            <person name="South A."/>
            <person name="Weng J.K."/>
            <person name="Lewis S.M."/>
        </authorList>
    </citation>
    <scope>NUCLEOTIDE SEQUENCE</scope>
</reference>
<evidence type="ECO:0000313" key="4">
    <source>
        <dbReference type="EMBL" id="JAV71170.1"/>
    </source>
</evidence>
<dbReference type="InterPro" id="IPR056497">
    <property type="entry name" value="HEAT_DAAF5"/>
</dbReference>
<dbReference type="InParanoid" id="A0A1Y1LFQ5"/>
<evidence type="ECO:0000256" key="2">
    <source>
        <dbReference type="PROSITE-ProRule" id="PRU00103"/>
    </source>
</evidence>
<dbReference type="SUPFAM" id="SSF48371">
    <property type="entry name" value="ARM repeat"/>
    <property type="match status" value="1"/>
</dbReference>
<dbReference type="GO" id="GO:0045505">
    <property type="term" value="F:dynein intermediate chain binding"/>
    <property type="evidence" value="ECO:0007669"/>
    <property type="project" value="TreeGrafter"/>
</dbReference>
<accession>A0A1Y1LFQ5</accession>
<evidence type="ECO:0000256" key="1">
    <source>
        <dbReference type="ARBA" id="ARBA00022737"/>
    </source>
</evidence>
<dbReference type="Proteomes" id="UP000327044">
    <property type="component" value="Unassembled WGS sequence"/>
</dbReference>
<keyword evidence="6" id="KW-1185">Reference proteome</keyword>
<dbReference type="SMART" id="SM01349">
    <property type="entry name" value="TOG"/>
    <property type="match status" value="1"/>
</dbReference>
<dbReference type="Gene3D" id="1.25.10.10">
    <property type="entry name" value="Leucine-rich Repeat Variant"/>
    <property type="match status" value="3"/>
</dbReference>
<dbReference type="InterPro" id="IPR052623">
    <property type="entry name" value="DAAF5"/>
</dbReference>